<dbReference type="STRING" id="181874.A0A409YAR1"/>
<keyword evidence="3" id="KW-1185">Reference proteome</keyword>
<feature type="compositionally biased region" description="Polar residues" evidence="1">
    <location>
        <begin position="614"/>
        <end position="623"/>
    </location>
</feature>
<feature type="compositionally biased region" description="Polar residues" evidence="1">
    <location>
        <begin position="548"/>
        <end position="558"/>
    </location>
</feature>
<dbReference type="AlphaFoldDB" id="A0A409YAR1"/>
<comment type="caution">
    <text evidence="2">The sequence shown here is derived from an EMBL/GenBank/DDBJ whole genome shotgun (WGS) entry which is preliminary data.</text>
</comment>
<feature type="region of interest" description="Disordered" evidence="1">
    <location>
        <begin position="24"/>
        <end position="51"/>
    </location>
</feature>
<proteinExistence type="predicted"/>
<feature type="region of interest" description="Disordered" evidence="1">
    <location>
        <begin position="249"/>
        <end position="275"/>
    </location>
</feature>
<feature type="compositionally biased region" description="Polar residues" evidence="1">
    <location>
        <begin position="441"/>
        <end position="452"/>
    </location>
</feature>
<name>A0A409YAR1_9AGAR</name>
<feature type="region of interest" description="Disordered" evidence="1">
    <location>
        <begin position="438"/>
        <end position="517"/>
    </location>
</feature>
<feature type="compositionally biased region" description="Low complexity" evidence="1">
    <location>
        <begin position="250"/>
        <end position="275"/>
    </location>
</feature>
<dbReference type="EMBL" id="NHTK01001335">
    <property type="protein sequence ID" value="PPR00080.1"/>
    <property type="molecule type" value="Genomic_DNA"/>
</dbReference>
<dbReference type="Proteomes" id="UP000284842">
    <property type="component" value="Unassembled WGS sequence"/>
</dbReference>
<dbReference type="OrthoDB" id="2943086at2759"/>
<evidence type="ECO:0000313" key="3">
    <source>
        <dbReference type="Proteomes" id="UP000284842"/>
    </source>
</evidence>
<evidence type="ECO:0000256" key="1">
    <source>
        <dbReference type="SAM" id="MobiDB-lite"/>
    </source>
</evidence>
<protein>
    <submittedName>
        <fullName evidence="2">Uncharacterized protein</fullName>
    </submittedName>
</protein>
<sequence length="760" mass="82911">MARHSKYTTQHKYLNRLSRFQSAKADDKLEEDESPLLGGDSNEAEEEHTLSGYGEISTLDFVPVESDVAKAETDFWSGCAKKGFRNKRVVPQMIRKVVPPSPSKTDYAHKEEEDWEVLEEDWWRIPFTSISWAFASESTPKRDPKSGVVQRRHFEGSLFPKHNANDLPNQKILSGWDSLNPDLCGVRSAMEAVKAYEKDVGFHYTTCPSIELDEHLLGSTLKLCRDVDEDDLQAAKHKWQELVQDLMNGPLIDSPSSDSDDSLASSLPDLSSPSTGRLSMFSSLDLSSSASSIDSIIMPSTPRGSSLSDSHIQIKDASPTFSLDVRTEHLSPGRSLNAAASSFVPTFASKLTEEPYPDSQAETPQVSKSKLSPFADFTFPTLNPPSSVKIKKDDQGFFTEVKLENQSSTMTGLLPPFLQEPTHKTRIRKSKTREIVDRLRSQAQDSDSTSLLTPFDISPKYASHSPSPMPDDLATVKPRLSVSEDGDRPSGLSTPSFEDDDGWIDITSSSSPTHRRKRTRELVLALHRRRTDSTASDVSKDLLALTSTSPIRPLSSQEPLTSSPPRTPPPASSTGDGWIDNKIVASPEPAAPKKPTKSSPGPGKEPHARKKSSNHVSRPSASSTALHIPYGAVVPPGYPTSAPTGLQRGPPPPLVGPAAPMPYFFPSYQAVPMSYPQLLHVPTAYAPIGIPMHAPVGISPVSPGNPPVSYMMPQPMMHPASAPVARGMPTMVKPSTMVSSSAPASHPNMAFYRTKPAQPW</sequence>
<reference evidence="2 3" key="1">
    <citation type="journal article" date="2018" name="Evol. Lett.">
        <title>Horizontal gene cluster transfer increased hallucinogenic mushroom diversity.</title>
        <authorList>
            <person name="Reynolds H.T."/>
            <person name="Vijayakumar V."/>
            <person name="Gluck-Thaler E."/>
            <person name="Korotkin H.B."/>
            <person name="Matheny P.B."/>
            <person name="Slot J.C."/>
        </authorList>
    </citation>
    <scope>NUCLEOTIDE SEQUENCE [LARGE SCALE GENOMIC DNA]</scope>
    <source>
        <strain evidence="2 3">2629</strain>
    </source>
</reference>
<evidence type="ECO:0000313" key="2">
    <source>
        <dbReference type="EMBL" id="PPR00080.1"/>
    </source>
</evidence>
<organism evidence="2 3">
    <name type="scientific">Panaeolus cyanescens</name>
    <dbReference type="NCBI Taxonomy" id="181874"/>
    <lineage>
        <taxon>Eukaryota</taxon>
        <taxon>Fungi</taxon>
        <taxon>Dikarya</taxon>
        <taxon>Basidiomycota</taxon>
        <taxon>Agaricomycotina</taxon>
        <taxon>Agaricomycetes</taxon>
        <taxon>Agaricomycetidae</taxon>
        <taxon>Agaricales</taxon>
        <taxon>Agaricineae</taxon>
        <taxon>Galeropsidaceae</taxon>
        <taxon>Panaeolus</taxon>
    </lineage>
</organism>
<feature type="region of interest" description="Disordered" evidence="1">
    <location>
        <begin position="548"/>
        <end position="623"/>
    </location>
</feature>
<dbReference type="InParanoid" id="A0A409YAR1"/>
<gene>
    <name evidence="2" type="ORF">CVT24_008981</name>
</gene>
<accession>A0A409YAR1</accession>